<comment type="similarity">
    <text evidence="2">Belongs to the Antp homeobox family.</text>
</comment>
<dbReference type="OrthoDB" id="6159439at2759"/>
<keyword evidence="6 7" id="KW-0539">Nucleus</keyword>
<dbReference type="PANTHER" id="PTHR45659">
    <property type="entry name" value="HOMEOBOX PROTEIN HOX"/>
    <property type="match status" value="1"/>
</dbReference>
<dbReference type="AlphaFoldDB" id="A0A226EIT3"/>
<evidence type="ECO:0000256" key="3">
    <source>
        <dbReference type="ARBA" id="ARBA00022473"/>
    </source>
</evidence>
<dbReference type="Pfam" id="PF00046">
    <property type="entry name" value="Homeodomain"/>
    <property type="match status" value="1"/>
</dbReference>
<accession>A0A226EIT3</accession>
<dbReference type="SUPFAM" id="SSF46689">
    <property type="entry name" value="Homeodomain-like"/>
    <property type="match status" value="1"/>
</dbReference>
<dbReference type="SMART" id="SM00389">
    <property type="entry name" value="HOX"/>
    <property type="match status" value="1"/>
</dbReference>
<keyword evidence="4 7" id="KW-0238">DNA-binding</keyword>
<keyword evidence="11" id="KW-1185">Reference proteome</keyword>
<evidence type="ECO:0000259" key="9">
    <source>
        <dbReference type="PROSITE" id="PS50071"/>
    </source>
</evidence>
<organism evidence="10 11">
    <name type="scientific">Folsomia candida</name>
    <name type="common">Springtail</name>
    <dbReference type="NCBI Taxonomy" id="158441"/>
    <lineage>
        <taxon>Eukaryota</taxon>
        <taxon>Metazoa</taxon>
        <taxon>Ecdysozoa</taxon>
        <taxon>Arthropoda</taxon>
        <taxon>Hexapoda</taxon>
        <taxon>Collembola</taxon>
        <taxon>Entomobryomorpha</taxon>
        <taxon>Isotomoidea</taxon>
        <taxon>Isotomidae</taxon>
        <taxon>Proisotominae</taxon>
        <taxon>Folsomia</taxon>
    </lineage>
</organism>
<dbReference type="GO" id="GO:0009952">
    <property type="term" value="P:anterior/posterior pattern specification"/>
    <property type="evidence" value="ECO:0007669"/>
    <property type="project" value="TreeGrafter"/>
</dbReference>
<keyword evidence="5 7" id="KW-0371">Homeobox</keyword>
<dbReference type="InterPro" id="IPR001356">
    <property type="entry name" value="HD"/>
</dbReference>
<comment type="subcellular location">
    <subcellularLocation>
        <location evidence="1 7 8">Nucleus</location>
    </subcellularLocation>
</comment>
<evidence type="ECO:0000256" key="6">
    <source>
        <dbReference type="ARBA" id="ARBA00023242"/>
    </source>
</evidence>
<keyword evidence="3" id="KW-0217">Developmental protein</keyword>
<dbReference type="OMA" id="KEHKMAT"/>
<dbReference type="PROSITE" id="PS50071">
    <property type="entry name" value="HOMEOBOX_2"/>
    <property type="match status" value="1"/>
</dbReference>
<dbReference type="PANTHER" id="PTHR45659:SF4">
    <property type="entry name" value="HOMEOBOX PROTEIN ABDOMINAL-A"/>
    <property type="match status" value="1"/>
</dbReference>
<evidence type="ECO:0000256" key="4">
    <source>
        <dbReference type="ARBA" id="ARBA00023125"/>
    </source>
</evidence>
<dbReference type="EMBL" id="LNIX01000004">
    <property type="protein sequence ID" value="OXA56456.1"/>
    <property type="molecule type" value="Genomic_DNA"/>
</dbReference>
<sequence>MEFVLLNYLMAGYRKIQYKIKRFYSKLGTVNANGETKRQRTSYTRYQTLELEKEFHFNRYLTRRRRIEIAHALCLTERQIKIWFQNRRMKWKKEHKMATMNALPHHHGMGPPHHMQHMAALAAAHHHHPHHLGHLGDMKG</sequence>
<dbReference type="InterPro" id="IPR017970">
    <property type="entry name" value="Homeobox_CS"/>
</dbReference>
<dbReference type="InterPro" id="IPR009057">
    <property type="entry name" value="Homeodomain-like_sf"/>
</dbReference>
<evidence type="ECO:0000313" key="10">
    <source>
        <dbReference type="EMBL" id="OXA56456.1"/>
    </source>
</evidence>
<dbReference type="CDD" id="cd00086">
    <property type="entry name" value="homeodomain"/>
    <property type="match status" value="1"/>
</dbReference>
<dbReference type="GO" id="GO:0000981">
    <property type="term" value="F:DNA-binding transcription factor activity, RNA polymerase II-specific"/>
    <property type="evidence" value="ECO:0007669"/>
    <property type="project" value="InterPro"/>
</dbReference>
<proteinExistence type="inferred from homology"/>
<protein>
    <submittedName>
        <fullName evidence="10">Homeotic protein Sex combs reduced</fullName>
    </submittedName>
</protein>
<dbReference type="Proteomes" id="UP000198287">
    <property type="component" value="Unassembled WGS sequence"/>
</dbReference>
<dbReference type="PRINTS" id="PR00024">
    <property type="entry name" value="HOMEOBOX"/>
</dbReference>
<evidence type="ECO:0000313" key="11">
    <source>
        <dbReference type="Proteomes" id="UP000198287"/>
    </source>
</evidence>
<comment type="caution">
    <text evidence="10">The sequence shown here is derived from an EMBL/GenBank/DDBJ whole genome shotgun (WGS) entry which is preliminary data.</text>
</comment>
<dbReference type="GO" id="GO:0000978">
    <property type="term" value="F:RNA polymerase II cis-regulatory region sequence-specific DNA binding"/>
    <property type="evidence" value="ECO:0007669"/>
    <property type="project" value="TreeGrafter"/>
</dbReference>
<name>A0A226EIT3_FOLCA</name>
<feature type="DNA-binding region" description="Homeobox" evidence="7">
    <location>
        <begin position="36"/>
        <end position="95"/>
    </location>
</feature>
<dbReference type="PROSITE" id="PS00027">
    <property type="entry name" value="HOMEOBOX_1"/>
    <property type="match status" value="1"/>
</dbReference>
<dbReference type="STRING" id="158441.A0A226EIT3"/>
<dbReference type="Gene3D" id="1.10.10.60">
    <property type="entry name" value="Homeodomain-like"/>
    <property type="match status" value="1"/>
</dbReference>
<evidence type="ECO:0000256" key="5">
    <source>
        <dbReference type="ARBA" id="ARBA00023155"/>
    </source>
</evidence>
<evidence type="ECO:0000256" key="7">
    <source>
        <dbReference type="PROSITE-ProRule" id="PRU00108"/>
    </source>
</evidence>
<evidence type="ECO:0000256" key="8">
    <source>
        <dbReference type="RuleBase" id="RU000682"/>
    </source>
</evidence>
<evidence type="ECO:0000256" key="2">
    <source>
        <dbReference type="ARBA" id="ARBA00009107"/>
    </source>
</evidence>
<dbReference type="InterPro" id="IPR020479">
    <property type="entry name" value="HD_metazoa"/>
</dbReference>
<reference evidence="10 11" key="1">
    <citation type="submission" date="2015-12" db="EMBL/GenBank/DDBJ databases">
        <title>The genome of Folsomia candida.</title>
        <authorList>
            <person name="Faddeeva A."/>
            <person name="Derks M.F."/>
            <person name="Anvar Y."/>
            <person name="Smit S."/>
            <person name="Van Straalen N."/>
            <person name="Roelofs D."/>
        </authorList>
    </citation>
    <scope>NUCLEOTIDE SEQUENCE [LARGE SCALE GENOMIC DNA]</scope>
    <source>
        <strain evidence="10 11">VU population</strain>
        <tissue evidence="10">Whole body</tissue>
    </source>
</reference>
<evidence type="ECO:0000256" key="1">
    <source>
        <dbReference type="ARBA" id="ARBA00004123"/>
    </source>
</evidence>
<dbReference type="GO" id="GO:0005634">
    <property type="term" value="C:nucleus"/>
    <property type="evidence" value="ECO:0007669"/>
    <property type="project" value="UniProtKB-SubCell"/>
</dbReference>
<feature type="domain" description="Homeobox" evidence="9">
    <location>
        <begin position="34"/>
        <end position="94"/>
    </location>
</feature>
<gene>
    <name evidence="10" type="ORF">Fcan01_08928</name>
</gene>
<dbReference type="InterPro" id="IPR050296">
    <property type="entry name" value="Antp_homeobox"/>
</dbReference>